<proteinExistence type="predicted"/>
<gene>
    <name evidence="3" type="ORF">WR25_13707</name>
</gene>
<accession>A0A2A2LF46</accession>
<dbReference type="EMBL" id="LIAE01006817">
    <property type="protein sequence ID" value="PAV84803.1"/>
    <property type="molecule type" value="Genomic_DNA"/>
</dbReference>
<dbReference type="STRING" id="2018661.A0A2A2LF46"/>
<feature type="compositionally biased region" description="Polar residues" evidence="1">
    <location>
        <begin position="305"/>
        <end position="314"/>
    </location>
</feature>
<feature type="compositionally biased region" description="Polar residues" evidence="1">
    <location>
        <begin position="393"/>
        <end position="414"/>
    </location>
</feature>
<protein>
    <recommendedName>
        <fullName evidence="2">MAGE domain-containing protein</fullName>
    </recommendedName>
</protein>
<dbReference type="SMART" id="SM01373">
    <property type="entry name" value="MAGE"/>
    <property type="match status" value="1"/>
</dbReference>
<evidence type="ECO:0000259" key="2">
    <source>
        <dbReference type="SMART" id="SM01373"/>
    </source>
</evidence>
<feature type="region of interest" description="Disordered" evidence="1">
    <location>
        <begin position="305"/>
        <end position="324"/>
    </location>
</feature>
<dbReference type="AlphaFoldDB" id="A0A2A2LF46"/>
<feature type="domain" description="MAGE" evidence="2">
    <location>
        <begin position="435"/>
        <end position="613"/>
    </location>
</feature>
<organism evidence="3 4">
    <name type="scientific">Diploscapter pachys</name>
    <dbReference type="NCBI Taxonomy" id="2018661"/>
    <lineage>
        <taxon>Eukaryota</taxon>
        <taxon>Metazoa</taxon>
        <taxon>Ecdysozoa</taxon>
        <taxon>Nematoda</taxon>
        <taxon>Chromadorea</taxon>
        <taxon>Rhabditida</taxon>
        <taxon>Rhabditina</taxon>
        <taxon>Rhabditomorpha</taxon>
        <taxon>Rhabditoidea</taxon>
        <taxon>Rhabditidae</taxon>
        <taxon>Diploscapter</taxon>
    </lineage>
</organism>
<comment type="caution">
    <text evidence="3">The sequence shown here is derived from an EMBL/GenBank/DDBJ whole genome shotgun (WGS) entry which is preliminary data.</text>
</comment>
<dbReference type="Gene3D" id="1.10.10.1210">
    <property type="entry name" value="MAGE homology domain, winged helix WH2 motif"/>
    <property type="match status" value="1"/>
</dbReference>
<feature type="region of interest" description="Disordered" evidence="1">
    <location>
        <begin position="387"/>
        <end position="427"/>
    </location>
</feature>
<dbReference type="InterPro" id="IPR037445">
    <property type="entry name" value="MAGE"/>
</dbReference>
<reference evidence="3 4" key="1">
    <citation type="journal article" date="2017" name="Curr. Biol.">
        <title>Genome architecture and evolution of a unichromosomal asexual nematode.</title>
        <authorList>
            <person name="Fradin H."/>
            <person name="Zegar C."/>
            <person name="Gutwein M."/>
            <person name="Lucas J."/>
            <person name="Kovtun M."/>
            <person name="Corcoran D."/>
            <person name="Baugh L.R."/>
            <person name="Kiontke K."/>
            <person name="Gunsalus K."/>
            <person name="Fitch D.H."/>
            <person name="Piano F."/>
        </authorList>
    </citation>
    <scope>NUCLEOTIDE SEQUENCE [LARGE SCALE GENOMIC DNA]</scope>
    <source>
        <strain evidence="3">PF1309</strain>
    </source>
</reference>
<name>A0A2A2LF46_9BILA</name>
<dbReference type="Proteomes" id="UP000218231">
    <property type="component" value="Unassembled WGS sequence"/>
</dbReference>
<dbReference type="InterPro" id="IPR002190">
    <property type="entry name" value="MHD_dom"/>
</dbReference>
<dbReference type="PANTHER" id="PTHR11736:SF14">
    <property type="entry name" value="NSE3 HOMOLOG, SMC5-SMC6 COMPLEX COMPONENT"/>
    <property type="match status" value="1"/>
</dbReference>
<evidence type="ECO:0000256" key="1">
    <source>
        <dbReference type="SAM" id="MobiDB-lite"/>
    </source>
</evidence>
<evidence type="ECO:0000313" key="3">
    <source>
        <dbReference type="EMBL" id="PAV84803.1"/>
    </source>
</evidence>
<keyword evidence="4" id="KW-1185">Reference proteome</keyword>
<dbReference type="InterPro" id="IPR041899">
    <property type="entry name" value="MAGE_WH2"/>
</dbReference>
<sequence>MIPSAAVTNGKSRFAVIELDNSSNAVTLTNVLNAMGYRNVEFVNSLLHHSSFNNSSFQDSALAPFDSVSSRAALDLLNGASTLFENKDIFTIAAEKMLASNNLDNGVQNSTALDDSNDNLNSNSTFGIRKTVRRIAEPSDKRTIFNSKRPLDSDSATVGQLLTMKSQPEQLDIPVGKKAAVMESHNCIECGEVVETFGVETGRVEKIETHLRTKHAGECAAYTCDACGYANAKEYTVRYHICRRPESERIAEITVSRVKDNRRFGLNIARFFPSLSDQFLDPEEEQMKAGISSIFESSTASISDITNTNHQTNGSSSDDKNSEESSFSCELCHTMIDLNESGVGALLTHARKHNIRLFEEHEKNGNDSDDQLRSAWFKSIQLCFPKLDMPSQRPGTSRQSSSRAATQVPRSSSMPDPASAATDNNLQQEDLAKQIVQYTLYGTSHRGHYSDGDIRKVAQVRQEEFKSATLDATKRLKTILHAATINDSTRHRSVLTSSNPRLFLDSEFSNDPKEEAKKGFLLAILMFINMSQNPKCQLKDVPIGVRYETLWAFLTELGYEEGSPDPELGDLTKLIGPHVNAEFIKKDWLQMKKHTDANDVEQIYVSWGRRAEIYIDQTVSFYRNK</sequence>
<evidence type="ECO:0000313" key="4">
    <source>
        <dbReference type="Proteomes" id="UP000218231"/>
    </source>
</evidence>
<dbReference type="OrthoDB" id="8117402at2759"/>
<dbReference type="GO" id="GO:0005634">
    <property type="term" value="C:nucleus"/>
    <property type="evidence" value="ECO:0007669"/>
    <property type="project" value="TreeGrafter"/>
</dbReference>
<dbReference type="PANTHER" id="PTHR11736">
    <property type="entry name" value="MELANOMA-ASSOCIATED ANTIGEN MAGE ANTIGEN"/>
    <property type="match status" value="1"/>
</dbReference>